<dbReference type="AlphaFoldDB" id="A0A846MXJ4"/>
<proteinExistence type="predicted"/>
<protein>
    <submittedName>
        <fullName evidence="2">Uncharacterized protein</fullName>
    </submittedName>
</protein>
<evidence type="ECO:0000256" key="1">
    <source>
        <dbReference type="SAM" id="MobiDB-lite"/>
    </source>
</evidence>
<dbReference type="EMBL" id="JAASRM010000001">
    <property type="protein sequence ID" value="NIK87945.1"/>
    <property type="molecule type" value="Genomic_DNA"/>
</dbReference>
<gene>
    <name evidence="2" type="ORF">FHS83_001263</name>
</gene>
<accession>A0A846MXJ4</accession>
<dbReference type="RefSeq" id="WP_167081969.1">
    <property type="nucleotide sequence ID" value="NZ_BAAADC010000001.1"/>
</dbReference>
<reference evidence="2 3" key="1">
    <citation type="submission" date="2020-03" db="EMBL/GenBank/DDBJ databases">
        <title>Genomic Encyclopedia of Type Strains, Phase IV (KMG-IV): sequencing the most valuable type-strain genomes for metagenomic binning, comparative biology and taxonomic classification.</title>
        <authorList>
            <person name="Goeker M."/>
        </authorList>
    </citation>
    <scope>NUCLEOTIDE SEQUENCE [LARGE SCALE GENOMIC DNA]</scope>
    <source>
        <strain evidence="2 3">DSM 19867</strain>
    </source>
</reference>
<name>A0A846MXJ4_9PROT</name>
<keyword evidence="3" id="KW-1185">Reference proteome</keyword>
<evidence type="ECO:0000313" key="2">
    <source>
        <dbReference type="EMBL" id="NIK87945.1"/>
    </source>
</evidence>
<comment type="caution">
    <text evidence="2">The sequence shown here is derived from an EMBL/GenBank/DDBJ whole genome shotgun (WGS) entry which is preliminary data.</text>
</comment>
<sequence length="172" mass="18563">MAFEKQSETAESSESFSPPPVHVRGTSNNQRLESELSAWEAEVRADAAASGGAVPPESSDLSPKRTPRLLPLSKAPITPPGDTETELNGLIAECRFLMREVAFTSACLTYDPNDRIRYLTAAQGLASTAALLADSVGRLRAGPVPKIETRRHEMVYVRTTSPLPLEAEDGNQ</sequence>
<feature type="region of interest" description="Disordered" evidence="1">
    <location>
        <begin position="1"/>
        <end position="83"/>
    </location>
</feature>
<evidence type="ECO:0000313" key="3">
    <source>
        <dbReference type="Proteomes" id="UP000570514"/>
    </source>
</evidence>
<organism evidence="2 3">
    <name type="scientific">Rhizomicrobium palustre</name>
    <dbReference type="NCBI Taxonomy" id="189966"/>
    <lineage>
        <taxon>Bacteria</taxon>
        <taxon>Pseudomonadati</taxon>
        <taxon>Pseudomonadota</taxon>
        <taxon>Alphaproteobacteria</taxon>
        <taxon>Micropepsales</taxon>
        <taxon>Micropepsaceae</taxon>
        <taxon>Rhizomicrobium</taxon>
    </lineage>
</organism>
<dbReference type="Proteomes" id="UP000570514">
    <property type="component" value="Unassembled WGS sequence"/>
</dbReference>